<dbReference type="AlphaFoldDB" id="A0AA97N532"/>
<evidence type="ECO:0000256" key="13">
    <source>
        <dbReference type="RuleBase" id="RU363047"/>
    </source>
</evidence>
<protein>
    <recommendedName>
        <fullName evidence="13">Olfactory receptor</fullName>
    </recommendedName>
</protein>
<dbReference type="GO" id="GO:0005886">
    <property type="term" value="C:plasma membrane"/>
    <property type="evidence" value="ECO:0007669"/>
    <property type="project" value="UniProtKB-SubCell"/>
</dbReference>
<name>A0AA97N532_9PASS</name>
<evidence type="ECO:0000256" key="3">
    <source>
        <dbReference type="ARBA" id="ARBA00022606"/>
    </source>
</evidence>
<evidence type="ECO:0000259" key="14">
    <source>
        <dbReference type="PROSITE" id="PS50262"/>
    </source>
</evidence>
<accession>A0AA97N532</accession>
<dbReference type="InterPro" id="IPR000276">
    <property type="entry name" value="GPCR_Rhodpsn"/>
</dbReference>
<evidence type="ECO:0000256" key="12">
    <source>
        <dbReference type="RuleBase" id="RU000688"/>
    </source>
</evidence>
<dbReference type="GO" id="GO:0004930">
    <property type="term" value="F:G protein-coupled receptor activity"/>
    <property type="evidence" value="ECO:0007669"/>
    <property type="project" value="UniProtKB-KW"/>
</dbReference>
<keyword evidence="8 13" id="KW-0472">Membrane</keyword>
<evidence type="ECO:0000256" key="9">
    <source>
        <dbReference type="ARBA" id="ARBA00023170"/>
    </source>
</evidence>
<keyword evidence="2 13" id="KW-1003">Cell membrane</keyword>
<evidence type="ECO:0000256" key="2">
    <source>
        <dbReference type="ARBA" id="ARBA00022475"/>
    </source>
</evidence>
<dbReference type="SUPFAM" id="SSF81321">
    <property type="entry name" value="Family A G protein-coupled receptor-like"/>
    <property type="match status" value="1"/>
</dbReference>
<keyword evidence="6 13" id="KW-1133">Transmembrane helix</keyword>
<evidence type="ECO:0000256" key="6">
    <source>
        <dbReference type="ARBA" id="ARBA00022989"/>
    </source>
</evidence>
<keyword evidence="16" id="KW-1185">Reference proteome</keyword>
<feature type="transmembrane region" description="Helical" evidence="13">
    <location>
        <begin position="29"/>
        <end position="51"/>
    </location>
</feature>
<feature type="transmembrane region" description="Helical" evidence="13">
    <location>
        <begin position="240"/>
        <end position="264"/>
    </location>
</feature>
<dbReference type="PROSITE" id="PS50262">
    <property type="entry name" value="G_PROTEIN_RECEP_F1_2"/>
    <property type="match status" value="1"/>
</dbReference>
<organism evidence="15">
    <name type="scientific">Menura novaehollandiae</name>
    <name type="common">superb lyrebird</name>
    <dbReference type="NCBI Taxonomy" id="47692"/>
    <lineage>
        <taxon>Eukaryota</taxon>
        <taxon>Metazoa</taxon>
        <taxon>Chordata</taxon>
        <taxon>Craniata</taxon>
        <taxon>Vertebrata</taxon>
        <taxon>Euteleostomi</taxon>
        <taxon>Archelosauria</taxon>
        <taxon>Archosauria</taxon>
        <taxon>Dinosauria</taxon>
        <taxon>Saurischia</taxon>
        <taxon>Theropoda</taxon>
        <taxon>Coelurosauria</taxon>
        <taxon>Aves</taxon>
        <taxon>Neognathae</taxon>
        <taxon>Neoaves</taxon>
        <taxon>Telluraves</taxon>
        <taxon>Australaves</taxon>
        <taxon>Passeriformes</taxon>
        <taxon>Menuridae</taxon>
        <taxon>Menura</taxon>
    </lineage>
</organism>
<comment type="similarity">
    <text evidence="12">Belongs to the G-protein coupled receptor 1 family.</text>
</comment>
<dbReference type="Gene3D" id="1.20.1070.10">
    <property type="entry name" value="Rhodopsin 7-helix transmembrane proteins"/>
    <property type="match status" value="1"/>
</dbReference>
<keyword evidence="11 12" id="KW-0807">Transducer</keyword>
<dbReference type="InterPro" id="IPR000725">
    <property type="entry name" value="Olfact_rcpt"/>
</dbReference>
<dbReference type="InterPro" id="IPR050516">
    <property type="entry name" value="Olfactory_GPCR"/>
</dbReference>
<keyword evidence="9 12" id="KW-0675">Receptor</keyword>
<evidence type="ECO:0000313" key="16">
    <source>
        <dbReference type="Proteomes" id="UP000521578"/>
    </source>
</evidence>
<dbReference type="PANTHER" id="PTHR26452">
    <property type="entry name" value="OLFACTORY RECEPTOR"/>
    <property type="match status" value="1"/>
</dbReference>
<keyword evidence="10" id="KW-0325">Glycoprotein</keyword>
<dbReference type="GO" id="GO:0004984">
    <property type="term" value="F:olfactory receptor activity"/>
    <property type="evidence" value="ECO:0007669"/>
    <property type="project" value="InterPro"/>
</dbReference>
<dbReference type="PRINTS" id="PR00237">
    <property type="entry name" value="GPCRRHODOPSN"/>
</dbReference>
<comment type="subcellular location">
    <subcellularLocation>
        <location evidence="1 13">Cell membrane</location>
        <topology evidence="1 13">Multi-pass membrane protein</topology>
    </subcellularLocation>
</comment>
<evidence type="ECO:0000256" key="1">
    <source>
        <dbReference type="ARBA" id="ARBA00004651"/>
    </source>
</evidence>
<evidence type="ECO:0000256" key="11">
    <source>
        <dbReference type="ARBA" id="ARBA00023224"/>
    </source>
</evidence>
<proteinExistence type="inferred from homology"/>
<keyword evidence="4 12" id="KW-0812">Transmembrane</keyword>
<feature type="domain" description="G-protein coupled receptors family 1 profile" evidence="14">
    <location>
        <begin position="44"/>
        <end position="293"/>
    </location>
</feature>
<reference evidence="15" key="1">
    <citation type="submission" date="2022-12" db="EMBL/GenBank/DDBJ databases">
        <title>Bird 10,000 Genomes (B10K) Project - Family phase.</title>
        <authorList>
            <person name="Zhang G."/>
        </authorList>
    </citation>
    <scope>NUCLEOTIDE SEQUENCE</scope>
    <source>
        <strain evidence="15">B10K-CU-030-46</strain>
        <tissue evidence="15">Muscle</tissue>
    </source>
</reference>
<evidence type="ECO:0000256" key="10">
    <source>
        <dbReference type="ARBA" id="ARBA00023180"/>
    </source>
</evidence>
<feature type="transmembrane region" description="Helical" evidence="13">
    <location>
        <begin position="143"/>
        <end position="162"/>
    </location>
</feature>
<evidence type="ECO:0000256" key="5">
    <source>
        <dbReference type="ARBA" id="ARBA00022725"/>
    </source>
</evidence>
<keyword evidence="3 13" id="KW-0716">Sensory transduction</keyword>
<evidence type="ECO:0000313" key="15">
    <source>
        <dbReference type="EMBL" id="NXE92337.1"/>
    </source>
</evidence>
<feature type="transmembrane region" description="Helical" evidence="13">
    <location>
        <begin position="63"/>
        <end position="82"/>
    </location>
</feature>
<feature type="non-terminal residue" evidence="15">
    <location>
        <position position="1"/>
    </location>
</feature>
<dbReference type="EMBL" id="VWPS01000158">
    <property type="protein sequence ID" value="NXE92337.1"/>
    <property type="molecule type" value="Genomic_DNA"/>
</dbReference>
<evidence type="ECO:0000256" key="4">
    <source>
        <dbReference type="ARBA" id="ARBA00022692"/>
    </source>
</evidence>
<gene>
    <name evidence="15" type="primary">Or11a1</name>
    <name evidence="15" type="ORF">MENNOV_R07570</name>
</gene>
<dbReference type="PRINTS" id="PR00245">
    <property type="entry name" value="OLFACTORYR"/>
</dbReference>
<keyword evidence="5 13" id="KW-0552">Olfaction</keyword>
<dbReference type="PROSITE" id="PS00237">
    <property type="entry name" value="G_PROTEIN_RECEP_F1_1"/>
    <property type="match status" value="1"/>
</dbReference>
<feature type="transmembrane region" description="Helical" evidence="13">
    <location>
        <begin position="276"/>
        <end position="295"/>
    </location>
</feature>
<feature type="transmembrane region" description="Helical" evidence="13">
    <location>
        <begin position="102"/>
        <end position="123"/>
    </location>
</feature>
<feature type="non-terminal residue" evidence="15">
    <location>
        <position position="306"/>
    </location>
</feature>
<sequence length="306" mass="34324">MANQEWKNETGVTEFILLDFGNDPELDPLLFLMFLSIYIVTITGNTFIIVLVGANRHLHTPMYFFLGNLACLEICYSSSILPRMLLSYLGRGRSISVRGCLAQYYFFGCLAAAECYLLAAMSYDRCLALCRPLHYPAHMGPRLCLQLAAASWISGFLSNSVLTCLLSKLDFCGPNKIDHFFCDSFPMIKLSCSDARVAGLVTSVVAGVCSLPPFLLTFSSYLHIIATVMRIPSATGRKKAFSTCSSHLIVVILFYWSILVVYVLPHQDKQFKPHKVFSAFYTILTPLVNPFIYSLRNKEVKEALRK</sequence>
<dbReference type="InterPro" id="IPR017452">
    <property type="entry name" value="GPCR_Rhodpsn_7TM"/>
</dbReference>
<keyword evidence="7 12" id="KW-0297">G-protein coupled receptor</keyword>
<dbReference type="Pfam" id="PF13853">
    <property type="entry name" value="7tm_4"/>
    <property type="match status" value="1"/>
</dbReference>
<feature type="transmembrane region" description="Helical" evidence="13">
    <location>
        <begin position="204"/>
        <end position="228"/>
    </location>
</feature>
<comment type="caution">
    <text evidence="15">The sequence shown here is derived from an EMBL/GenBank/DDBJ whole genome shotgun (WGS) entry which is preliminary data.</text>
</comment>
<dbReference type="FunFam" id="1.20.1070.10:FF:000010">
    <property type="entry name" value="Olfactory receptor"/>
    <property type="match status" value="1"/>
</dbReference>
<dbReference type="Proteomes" id="UP000521578">
    <property type="component" value="Unassembled WGS sequence"/>
</dbReference>
<dbReference type="CDD" id="cd15911">
    <property type="entry name" value="7tmA_OR11A-like"/>
    <property type="match status" value="1"/>
</dbReference>
<evidence type="ECO:0000256" key="8">
    <source>
        <dbReference type="ARBA" id="ARBA00023136"/>
    </source>
</evidence>
<evidence type="ECO:0000256" key="7">
    <source>
        <dbReference type="ARBA" id="ARBA00023040"/>
    </source>
</evidence>